<evidence type="ECO:0000313" key="1">
    <source>
        <dbReference type="EMBL" id="WVZ51211.1"/>
    </source>
</evidence>
<organism evidence="1 2">
    <name type="scientific">Paspalum notatum var. saurae</name>
    <dbReference type="NCBI Taxonomy" id="547442"/>
    <lineage>
        <taxon>Eukaryota</taxon>
        <taxon>Viridiplantae</taxon>
        <taxon>Streptophyta</taxon>
        <taxon>Embryophyta</taxon>
        <taxon>Tracheophyta</taxon>
        <taxon>Spermatophyta</taxon>
        <taxon>Magnoliopsida</taxon>
        <taxon>Liliopsida</taxon>
        <taxon>Poales</taxon>
        <taxon>Poaceae</taxon>
        <taxon>PACMAD clade</taxon>
        <taxon>Panicoideae</taxon>
        <taxon>Andropogonodae</taxon>
        <taxon>Paspaleae</taxon>
        <taxon>Paspalinae</taxon>
        <taxon>Paspalum</taxon>
    </lineage>
</organism>
<evidence type="ECO:0000313" key="2">
    <source>
        <dbReference type="Proteomes" id="UP001341281"/>
    </source>
</evidence>
<dbReference type="Proteomes" id="UP001341281">
    <property type="component" value="Chromosome 01"/>
</dbReference>
<name>A0AAQ3SG08_PASNO</name>
<accession>A0AAQ3SG08</accession>
<reference evidence="1 2" key="1">
    <citation type="submission" date="2024-02" db="EMBL/GenBank/DDBJ databases">
        <title>High-quality chromosome-scale genome assembly of Pensacola bahiagrass (Paspalum notatum Flugge var. saurae).</title>
        <authorList>
            <person name="Vega J.M."/>
            <person name="Podio M."/>
            <person name="Orjuela J."/>
            <person name="Siena L.A."/>
            <person name="Pessino S.C."/>
            <person name="Combes M.C."/>
            <person name="Mariac C."/>
            <person name="Albertini E."/>
            <person name="Pupilli F."/>
            <person name="Ortiz J.P.A."/>
            <person name="Leblanc O."/>
        </authorList>
    </citation>
    <scope>NUCLEOTIDE SEQUENCE [LARGE SCALE GENOMIC DNA]</scope>
    <source>
        <strain evidence="1">R1</strain>
        <tissue evidence="1">Leaf</tissue>
    </source>
</reference>
<protein>
    <submittedName>
        <fullName evidence="1">Uncharacterized protein</fullName>
    </submittedName>
</protein>
<keyword evidence="2" id="KW-1185">Reference proteome</keyword>
<gene>
    <name evidence="1" type="ORF">U9M48_002373</name>
</gene>
<dbReference type="EMBL" id="CP144745">
    <property type="protein sequence ID" value="WVZ51211.1"/>
    <property type="molecule type" value="Genomic_DNA"/>
</dbReference>
<proteinExistence type="predicted"/>
<sequence length="111" mass="12263">MRLRWRHLPLHPNPIHVRPLANVKVDAPAVAWSLAKERSMEVEVASTDVTRTDQYYEGFKLEGVQPQAAIFVLTELEPPVIGSLALLVAVVALFNIDYALSGAPDVKACFI</sequence>
<dbReference type="AlphaFoldDB" id="A0AAQ3SG08"/>